<evidence type="ECO:0000256" key="1">
    <source>
        <dbReference type="SAM" id="Coils"/>
    </source>
</evidence>
<evidence type="ECO:0000256" key="2">
    <source>
        <dbReference type="SAM" id="MobiDB-lite"/>
    </source>
</evidence>
<reference evidence="3" key="1">
    <citation type="submission" date="2023-02" db="EMBL/GenBank/DDBJ databases">
        <title>Genome of toxic invasive species Heracleum sosnowskyi carries increased number of genes despite the absence of recent whole-genome duplications.</title>
        <authorList>
            <person name="Schelkunov M."/>
            <person name="Shtratnikova V."/>
            <person name="Makarenko M."/>
            <person name="Klepikova A."/>
            <person name="Omelchenko D."/>
            <person name="Novikova G."/>
            <person name="Obukhova E."/>
            <person name="Bogdanov V."/>
            <person name="Penin A."/>
            <person name="Logacheva M."/>
        </authorList>
    </citation>
    <scope>NUCLEOTIDE SEQUENCE</scope>
    <source>
        <strain evidence="3">Hsosn_3</strain>
        <tissue evidence="3">Leaf</tissue>
    </source>
</reference>
<keyword evidence="1" id="KW-0175">Coiled coil</keyword>
<comment type="caution">
    <text evidence="3">The sequence shown here is derived from an EMBL/GenBank/DDBJ whole genome shotgun (WGS) entry which is preliminary data.</text>
</comment>
<gene>
    <name evidence="3" type="ORF">POM88_034993</name>
</gene>
<evidence type="ECO:0000313" key="3">
    <source>
        <dbReference type="EMBL" id="KAK1368901.1"/>
    </source>
</evidence>
<sequence>MAKSDEASSSSPSQVPSLVLLDMSKDEYKQTVEELSAEMFNVHTSLTVENEEIARLTKLNETLISENDLLLLKTSRLESLTHENAKLKNELVCAKEIEEFLRKEISENEFKIKAYRNSSKQLQDYHEKHTEDQKVGIGFEYGKRPGKEVVSQDCSTDASVKPHILKKINKPIFKLSELEFDEEAMLIKQQLDDEDEGIDSTIVDGKDVVTIPMTVTSPNNLTECSKDVVNNGRTVASKGTVKRASKKVTSKPTVMTEGAKGTVKKGSTATSEHPVDSITYKSRNRNGKLGNGNVNAPRKLCNNCGSSYHLTRVCKKPKEVKNNVTMLDGNLHRTPIMHRSMVVCNNIDCVPCKVTVMSTCFNLPISSTEPCLYMQTGETPEPTGNSKKASSTKKKTKSNSKDMWVKKGVQQKIPNVLIEVENDDNAYDTEVTGPNKDWVPYAS</sequence>
<dbReference type="EMBL" id="JAUIZM010000008">
    <property type="protein sequence ID" value="KAK1368901.1"/>
    <property type="molecule type" value="Genomic_DNA"/>
</dbReference>
<dbReference type="AlphaFoldDB" id="A0AAD8HKM4"/>
<reference evidence="3" key="2">
    <citation type="submission" date="2023-05" db="EMBL/GenBank/DDBJ databases">
        <authorList>
            <person name="Schelkunov M.I."/>
        </authorList>
    </citation>
    <scope>NUCLEOTIDE SEQUENCE</scope>
    <source>
        <strain evidence="3">Hsosn_3</strain>
        <tissue evidence="3">Leaf</tissue>
    </source>
</reference>
<evidence type="ECO:0000313" key="4">
    <source>
        <dbReference type="Proteomes" id="UP001237642"/>
    </source>
</evidence>
<protein>
    <submittedName>
        <fullName evidence="3">Uncharacterized protein</fullName>
    </submittedName>
</protein>
<name>A0AAD8HKM4_9APIA</name>
<feature type="coiled-coil region" evidence="1">
    <location>
        <begin position="70"/>
        <end position="104"/>
    </location>
</feature>
<feature type="region of interest" description="Disordered" evidence="2">
    <location>
        <begin position="376"/>
        <end position="405"/>
    </location>
</feature>
<keyword evidence="4" id="KW-1185">Reference proteome</keyword>
<accession>A0AAD8HKM4</accession>
<proteinExistence type="predicted"/>
<dbReference type="Proteomes" id="UP001237642">
    <property type="component" value="Unassembled WGS sequence"/>
</dbReference>
<organism evidence="3 4">
    <name type="scientific">Heracleum sosnowskyi</name>
    <dbReference type="NCBI Taxonomy" id="360622"/>
    <lineage>
        <taxon>Eukaryota</taxon>
        <taxon>Viridiplantae</taxon>
        <taxon>Streptophyta</taxon>
        <taxon>Embryophyta</taxon>
        <taxon>Tracheophyta</taxon>
        <taxon>Spermatophyta</taxon>
        <taxon>Magnoliopsida</taxon>
        <taxon>eudicotyledons</taxon>
        <taxon>Gunneridae</taxon>
        <taxon>Pentapetalae</taxon>
        <taxon>asterids</taxon>
        <taxon>campanulids</taxon>
        <taxon>Apiales</taxon>
        <taxon>Apiaceae</taxon>
        <taxon>Apioideae</taxon>
        <taxon>apioid superclade</taxon>
        <taxon>Tordylieae</taxon>
        <taxon>Tordyliinae</taxon>
        <taxon>Heracleum</taxon>
    </lineage>
</organism>